<dbReference type="Gene3D" id="2.60.40.10">
    <property type="entry name" value="Immunoglobulins"/>
    <property type="match status" value="5"/>
</dbReference>
<feature type="domain" description="Ig-like" evidence="7">
    <location>
        <begin position="42"/>
        <end position="144"/>
    </location>
</feature>
<feature type="domain" description="Ig-like" evidence="7">
    <location>
        <begin position="351"/>
        <end position="438"/>
    </location>
</feature>
<evidence type="ECO:0000256" key="5">
    <source>
        <dbReference type="ARBA" id="ARBA00023157"/>
    </source>
</evidence>
<dbReference type="Proteomes" id="UP001153620">
    <property type="component" value="Chromosome 1"/>
</dbReference>
<comment type="subcellular location">
    <subcellularLocation>
        <location evidence="1">Membrane</location>
        <topology evidence="1">Single-pass membrane protein</topology>
    </subcellularLocation>
</comment>
<evidence type="ECO:0000256" key="4">
    <source>
        <dbReference type="ARBA" id="ARBA00023136"/>
    </source>
</evidence>
<dbReference type="EMBL" id="OU895877">
    <property type="protein sequence ID" value="CAG9797414.1"/>
    <property type="molecule type" value="Genomic_DNA"/>
</dbReference>
<dbReference type="Pfam" id="PF08205">
    <property type="entry name" value="C2-set_2"/>
    <property type="match status" value="1"/>
</dbReference>
<keyword evidence="9" id="KW-1185">Reference proteome</keyword>
<protein>
    <recommendedName>
        <fullName evidence="7">Ig-like domain-containing protein</fullName>
    </recommendedName>
</protein>
<dbReference type="InterPro" id="IPR007110">
    <property type="entry name" value="Ig-like_dom"/>
</dbReference>
<keyword evidence="5" id="KW-1015">Disulfide bond</keyword>
<evidence type="ECO:0000256" key="1">
    <source>
        <dbReference type="ARBA" id="ARBA00004167"/>
    </source>
</evidence>
<dbReference type="InterPro" id="IPR003599">
    <property type="entry name" value="Ig_sub"/>
</dbReference>
<keyword evidence="4 6" id="KW-0472">Membrane</keyword>
<dbReference type="OrthoDB" id="7773700at2759"/>
<feature type="domain" description="Ig-like" evidence="7">
    <location>
        <begin position="255"/>
        <end position="347"/>
    </location>
</feature>
<dbReference type="SMART" id="SM00408">
    <property type="entry name" value="IGc2"/>
    <property type="match status" value="5"/>
</dbReference>
<keyword evidence="3 6" id="KW-1133">Transmembrane helix</keyword>
<dbReference type="PANTHER" id="PTHR23278:SF31">
    <property type="entry name" value="SIDESTEP II, ISOFORM A"/>
    <property type="match status" value="1"/>
</dbReference>
<dbReference type="InterPro" id="IPR013783">
    <property type="entry name" value="Ig-like_fold"/>
</dbReference>
<dbReference type="Pfam" id="PF07686">
    <property type="entry name" value="V-set"/>
    <property type="match status" value="1"/>
</dbReference>
<evidence type="ECO:0000313" key="8">
    <source>
        <dbReference type="EMBL" id="CAG9797414.1"/>
    </source>
</evidence>
<evidence type="ECO:0000313" key="9">
    <source>
        <dbReference type="Proteomes" id="UP001153620"/>
    </source>
</evidence>
<gene>
    <name evidence="8" type="ORF">CHIRRI_LOCUS413</name>
</gene>
<dbReference type="AlphaFoldDB" id="A0A9N9RIA3"/>
<dbReference type="SUPFAM" id="SSF48726">
    <property type="entry name" value="Immunoglobulin"/>
    <property type="match status" value="5"/>
</dbReference>
<dbReference type="InterPro" id="IPR036179">
    <property type="entry name" value="Ig-like_dom_sf"/>
</dbReference>
<name>A0A9N9RIA3_9DIPT</name>
<dbReference type="PANTHER" id="PTHR23278">
    <property type="entry name" value="SIDESTEP PROTEIN"/>
    <property type="match status" value="1"/>
</dbReference>
<accession>A0A9N9RIA3</accession>
<evidence type="ECO:0000259" key="7">
    <source>
        <dbReference type="PROSITE" id="PS50835"/>
    </source>
</evidence>
<dbReference type="InterPro" id="IPR003598">
    <property type="entry name" value="Ig_sub2"/>
</dbReference>
<evidence type="ECO:0000256" key="6">
    <source>
        <dbReference type="SAM" id="Phobius"/>
    </source>
</evidence>
<dbReference type="InterPro" id="IPR013162">
    <property type="entry name" value="CD80_C2-set"/>
</dbReference>
<evidence type="ECO:0000256" key="3">
    <source>
        <dbReference type="ARBA" id="ARBA00022989"/>
    </source>
</evidence>
<reference evidence="8" key="1">
    <citation type="submission" date="2022-01" db="EMBL/GenBank/DDBJ databases">
        <authorList>
            <person name="King R."/>
        </authorList>
    </citation>
    <scope>NUCLEOTIDE SEQUENCE</scope>
</reference>
<dbReference type="InterPro" id="IPR013106">
    <property type="entry name" value="Ig_V-set"/>
</dbReference>
<proteinExistence type="predicted"/>
<dbReference type="GO" id="GO:0016020">
    <property type="term" value="C:membrane"/>
    <property type="evidence" value="ECO:0007669"/>
    <property type="project" value="UniProtKB-SubCell"/>
</dbReference>
<feature type="transmembrane region" description="Helical" evidence="6">
    <location>
        <begin position="667"/>
        <end position="688"/>
    </location>
</feature>
<organism evidence="8 9">
    <name type="scientific">Chironomus riparius</name>
    <dbReference type="NCBI Taxonomy" id="315576"/>
    <lineage>
        <taxon>Eukaryota</taxon>
        <taxon>Metazoa</taxon>
        <taxon>Ecdysozoa</taxon>
        <taxon>Arthropoda</taxon>
        <taxon>Hexapoda</taxon>
        <taxon>Insecta</taxon>
        <taxon>Pterygota</taxon>
        <taxon>Neoptera</taxon>
        <taxon>Endopterygota</taxon>
        <taxon>Diptera</taxon>
        <taxon>Nematocera</taxon>
        <taxon>Chironomoidea</taxon>
        <taxon>Chironomidae</taxon>
        <taxon>Chironominae</taxon>
        <taxon>Chironomus</taxon>
    </lineage>
</organism>
<feature type="domain" description="Ig-like" evidence="7">
    <location>
        <begin position="149"/>
        <end position="246"/>
    </location>
</feature>
<sequence>MKFNEYLSVLVYKLVLVINLINGKMLNERDKNAQIFDVIAVEGKSASLHCPISSPLSDVSMVFFFKSAHGGIPLYSVDMRDKTSQHQPKHWSAPEVFGSRANISIDNKPESLVIKDIKRHDQGVYRCRIDFLKSQTQSYTYNLSVIILPESPVVLDRWGRQLNSTKIGPMQEAEDIILSCRVVGGRPQPTVRWLINGLPVDDQYEHNSGDVIENRLLWPQIQRNDLNSIFTCQASNTKLVEPKETSFVLDMHLKPLTVEIRRPPTRMVADRRYEIICESSGSRPNAIITWYKGKRQLRRTKDEILNNTTKSELSFSPTVEDDGKFIVCRAENPVVSGLFLEATHKLSVVYPPLVTLQLGSTLSNDDIKEGDDVYFECHVEANPKFTKLSWLHNGLHLTHNASARIIRSNQSLVLQKITRNSSGNYACSALNSEGETVSNQLPLRVKYAPVCATEKVVLIGAAKDENVEIICDINADPPARKFRWKFNNSGEILFLDSERYSKNGTRSILHYTPVTEQDFGTLSCWAINEIGEQSVSCLFQVVLAVTPSPVINCSVSNYTREVAEILCTSGHDGGLPQRFLLEMISRRNKAIKYNFTNADEPFFVLDMLELINAKLIEENDSVLIVVYAVNQKGRSSPVIIRDLELGAVVKIDRDNLIVVSSQETTPYFIGIIATILIVFIFIAFKIMSMCWTQDSSKRSATGMTTAATTDLSHNDHNGTTKLTNHSNNLLIISSYNGSIGKKNGISNGGQAITTFTSPTNSLKSNKPIFDDDRDPDLIPTYHQYGSSISTAEEPYSYKSFQQQDGFHLISTSALSRHAAKSINEEIKERLMNAKVPESCV</sequence>
<keyword evidence="2 6" id="KW-0812">Transmembrane</keyword>
<feature type="domain" description="Ig-like" evidence="7">
    <location>
        <begin position="442"/>
        <end position="536"/>
    </location>
</feature>
<dbReference type="SMART" id="SM00409">
    <property type="entry name" value="IG"/>
    <property type="match status" value="5"/>
</dbReference>
<dbReference type="PROSITE" id="PS50835">
    <property type="entry name" value="IG_LIKE"/>
    <property type="match status" value="5"/>
</dbReference>
<dbReference type="Pfam" id="PF13927">
    <property type="entry name" value="Ig_3"/>
    <property type="match status" value="2"/>
</dbReference>
<evidence type="ECO:0000256" key="2">
    <source>
        <dbReference type="ARBA" id="ARBA00022692"/>
    </source>
</evidence>
<reference evidence="8" key="2">
    <citation type="submission" date="2022-10" db="EMBL/GenBank/DDBJ databases">
        <authorList>
            <consortium name="ENA_rothamsted_submissions"/>
            <consortium name="culmorum"/>
            <person name="King R."/>
        </authorList>
    </citation>
    <scope>NUCLEOTIDE SEQUENCE</scope>
</reference>